<dbReference type="AlphaFoldDB" id="A0A6V6Y4C9"/>
<gene>
    <name evidence="3" type="ORF">PEPNEM18_01146</name>
</gene>
<dbReference type="SUPFAM" id="SSF55383">
    <property type="entry name" value="Copper amine oxidase, domain N"/>
    <property type="match status" value="1"/>
</dbReference>
<feature type="domain" description="Copper amine oxidase-like N-terminal" evidence="2">
    <location>
        <begin position="29"/>
        <end position="136"/>
    </location>
</feature>
<evidence type="ECO:0000256" key="1">
    <source>
        <dbReference type="SAM" id="SignalP"/>
    </source>
</evidence>
<evidence type="ECO:0000313" key="3">
    <source>
        <dbReference type="EMBL" id="CAC9931983.1"/>
    </source>
</evidence>
<dbReference type="EMBL" id="CAIJCS010000019">
    <property type="protein sequence ID" value="CAC9931983.1"/>
    <property type="molecule type" value="Genomic_DNA"/>
</dbReference>
<accession>A0A6V6Y4C9</accession>
<protein>
    <recommendedName>
        <fullName evidence="2">Copper amine oxidase-like N-terminal domain-containing protein</fullName>
    </recommendedName>
</protein>
<dbReference type="RefSeq" id="WP_180500145.1">
    <property type="nucleotide sequence ID" value="NZ_CAIJCS010000019.1"/>
</dbReference>
<dbReference type="InterPro" id="IPR036582">
    <property type="entry name" value="Mao_N_sf"/>
</dbReference>
<keyword evidence="4" id="KW-1185">Reference proteome</keyword>
<reference evidence="3 4" key="1">
    <citation type="submission" date="2020-06" db="EMBL/GenBank/DDBJ databases">
        <authorList>
            <person name="Criscuolo A."/>
        </authorList>
    </citation>
    <scope>NUCLEOTIDE SEQUENCE [LARGE SCALE GENOMIC DNA]</scope>
    <source>
        <strain evidence="3">1804121828</strain>
    </source>
</reference>
<name>A0A6V6Y4C9_9FIRM</name>
<dbReference type="Proteomes" id="UP000586454">
    <property type="component" value="Unassembled WGS sequence"/>
</dbReference>
<evidence type="ECO:0000313" key="4">
    <source>
        <dbReference type="Proteomes" id="UP000586454"/>
    </source>
</evidence>
<evidence type="ECO:0000259" key="2">
    <source>
        <dbReference type="Pfam" id="PF07833"/>
    </source>
</evidence>
<keyword evidence="1" id="KW-0732">Signal</keyword>
<organism evidence="3 4">
    <name type="scientific">Aedoeadaptatus nemausensis</name>
    <dbReference type="NCBI Taxonomy" id="2582829"/>
    <lineage>
        <taxon>Bacteria</taxon>
        <taxon>Bacillati</taxon>
        <taxon>Bacillota</taxon>
        <taxon>Tissierellia</taxon>
        <taxon>Tissierellales</taxon>
        <taxon>Peptoniphilaceae</taxon>
        <taxon>Aedoeadaptatus</taxon>
    </lineage>
</organism>
<dbReference type="InterPro" id="IPR012854">
    <property type="entry name" value="Cu_amine_oxidase-like_N"/>
</dbReference>
<sequence length="364" mass="40723">MKKLATLLLCILLLPSVALAKGPDPIAIYVNGRELFTEEAAPTIRYNRTFLPLRAVTEELGYTVAWNGDKKEVTLTKGDSAVVMTIGKKAYRMGGKEAAMDVAPYLEKNSTFIPIRYLGEATGLPVQWMPKARIVTVGSYPQKDAPTSRTVDRVIFCGQLLDASDYIEKNGKSFIDEEVVMEKACYLPVKDKDNVSFKTISGKIIQIPIRKDTLLRQGEKRYVNMEEVFESQKKTVCYDEEKHLLILGTFDRKDLAYSDITQKETLSDPAITWDWPEDGIEGVEVVKGKGSIAFKFKATGEILGTMEENPKEFPKKDQLLLGAKDGNYLVATLKEKEPRKQGEVPSRRSYAIDGIMSVLTSVKM</sequence>
<proteinExistence type="predicted"/>
<feature type="chain" id="PRO_5027979760" description="Copper amine oxidase-like N-terminal domain-containing protein" evidence="1">
    <location>
        <begin position="21"/>
        <end position="364"/>
    </location>
</feature>
<feature type="signal peptide" evidence="1">
    <location>
        <begin position="1"/>
        <end position="20"/>
    </location>
</feature>
<dbReference type="Pfam" id="PF07833">
    <property type="entry name" value="Cu_amine_oxidN1"/>
    <property type="match status" value="1"/>
</dbReference>
<comment type="caution">
    <text evidence="3">The sequence shown here is derived from an EMBL/GenBank/DDBJ whole genome shotgun (WGS) entry which is preliminary data.</text>
</comment>
<dbReference type="Gene3D" id="3.30.457.10">
    <property type="entry name" value="Copper amine oxidase-like, N-terminal domain"/>
    <property type="match status" value="1"/>
</dbReference>